<comment type="caution">
    <text evidence="3">The sequence shown here is derived from an EMBL/GenBank/DDBJ whole genome shotgun (WGS) entry which is preliminary data.</text>
</comment>
<dbReference type="InterPro" id="IPR029071">
    <property type="entry name" value="Ubiquitin-like_domsf"/>
</dbReference>
<evidence type="ECO:0000313" key="3">
    <source>
        <dbReference type="EMBL" id="KAK8738921.1"/>
    </source>
</evidence>
<evidence type="ECO:0000256" key="1">
    <source>
        <dbReference type="SAM" id="MobiDB-lite"/>
    </source>
</evidence>
<protein>
    <recommendedName>
        <fullName evidence="2">Ras-associating domain-containing protein</fullName>
    </recommendedName>
</protein>
<dbReference type="GO" id="GO:0045742">
    <property type="term" value="P:positive regulation of epidermal growth factor receptor signaling pathway"/>
    <property type="evidence" value="ECO:0007669"/>
    <property type="project" value="TreeGrafter"/>
</dbReference>
<accession>A0AAW0XI40</accession>
<dbReference type="Pfam" id="PF00788">
    <property type="entry name" value="RA"/>
    <property type="match status" value="2"/>
</dbReference>
<dbReference type="PANTHER" id="PTHR21298:SF2">
    <property type="entry name" value="GH01721P"/>
    <property type="match status" value="1"/>
</dbReference>
<sequence>MLKHASPQRCSSSLAHHIPRSPTAVRPETRAGTHVEVLLPSDTGLTLRDSYSERSVDCDSLIVPASYAQAEKEAGYQVGTWSCVSQASVRRGLSFSSRRAPDALSFRSVRSEGPPTSIVATIPTKLSTSSTSMTNVSTLGNDESSPKNDKTRKECGLQYLKGDLSSLKNLLRLPGVRGHAKIIEISKDGAVLSPDSLSLNSSDSFFTANSGRTSSRSWSSNASSNSNTTNTSTDSSSSTSEPASTTIRVFAKCLRSDIEYKTISVSARATCREVVALLLSKYRMRHRDPNLFYLTMEVTVRRWSGAPVRSLLVLEDGARPAQLALCRPLGDSRFALQMRRGGVIKVHDTVLMPGSQYKSLLVSERTTAEDVVQLLLNCYNRRDNKYYYAIHEVRRSPNYSDRMILPEELPLEVKNKWPRDRQAEFVFVLRRNMSQALSLRRLSLRTSDVKRPSTDVNIKENNVNKTELVPALRGKPDNQVQILILEDAVIDCTDVTPKMTTINRTATASCTSTLEVFNAKTSVSATRSRPLLTKPINELMMTASGVSTTRESSTNTEAKTWSNTSTQTVVSRQVPRSSSLTRVQQLSREIDAQNHVSQSLTTNVPRPSSVEPKITVTTPAFNELHSEPNKTTTKDIQNEKNCVSQDILKDEHKLTSQSSKCETVCDTSLSSKIQGTSPGPSCSNGSAPDRLEVQHICKHNCQHCFYI</sequence>
<name>A0AAW0XI40_CHEQU</name>
<dbReference type="PANTHER" id="PTHR21298">
    <property type="entry name" value="GH01721P"/>
    <property type="match status" value="1"/>
</dbReference>
<feature type="region of interest" description="Disordered" evidence="1">
    <location>
        <begin position="130"/>
        <end position="152"/>
    </location>
</feature>
<organism evidence="3 4">
    <name type="scientific">Cherax quadricarinatus</name>
    <name type="common">Australian red claw crayfish</name>
    <dbReference type="NCBI Taxonomy" id="27406"/>
    <lineage>
        <taxon>Eukaryota</taxon>
        <taxon>Metazoa</taxon>
        <taxon>Ecdysozoa</taxon>
        <taxon>Arthropoda</taxon>
        <taxon>Crustacea</taxon>
        <taxon>Multicrustacea</taxon>
        <taxon>Malacostraca</taxon>
        <taxon>Eumalacostraca</taxon>
        <taxon>Eucarida</taxon>
        <taxon>Decapoda</taxon>
        <taxon>Pleocyemata</taxon>
        <taxon>Astacidea</taxon>
        <taxon>Parastacoidea</taxon>
        <taxon>Parastacidae</taxon>
        <taxon>Cherax</taxon>
    </lineage>
</organism>
<evidence type="ECO:0000313" key="4">
    <source>
        <dbReference type="Proteomes" id="UP001445076"/>
    </source>
</evidence>
<dbReference type="CDD" id="cd17043">
    <property type="entry name" value="RA"/>
    <property type="match status" value="2"/>
</dbReference>
<dbReference type="EMBL" id="JARKIK010000038">
    <property type="protein sequence ID" value="KAK8738921.1"/>
    <property type="molecule type" value="Genomic_DNA"/>
</dbReference>
<evidence type="ECO:0000259" key="2">
    <source>
        <dbReference type="PROSITE" id="PS50200"/>
    </source>
</evidence>
<feature type="domain" description="Ras-associating" evidence="2">
    <location>
        <begin position="340"/>
        <end position="434"/>
    </location>
</feature>
<dbReference type="PROSITE" id="PS50200">
    <property type="entry name" value="RA"/>
    <property type="match status" value="2"/>
</dbReference>
<dbReference type="SUPFAM" id="SSF54236">
    <property type="entry name" value="Ubiquitin-like"/>
    <property type="match status" value="2"/>
</dbReference>
<dbReference type="Gene3D" id="3.10.20.90">
    <property type="entry name" value="Phosphatidylinositol 3-kinase Catalytic Subunit, Chain A, domain 1"/>
    <property type="match status" value="2"/>
</dbReference>
<keyword evidence="4" id="KW-1185">Reference proteome</keyword>
<dbReference type="GO" id="GO:0045743">
    <property type="term" value="P:positive regulation of fibroblast growth factor receptor signaling pathway"/>
    <property type="evidence" value="ECO:0007669"/>
    <property type="project" value="TreeGrafter"/>
</dbReference>
<reference evidence="3 4" key="1">
    <citation type="journal article" date="2024" name="BMC Genomics">
        <title>Genome assembly of redclaw crayfish (Cherax quadricarinatus) provides insights into its immune adaptation and hypoxia tolerance.</title>
        <authorList>
            <person name="Liu Z."/>
            <person name="Zheng J."/>
            <person name="Li H."/>
            <person name="Fang K."/>
            <person name="Wang S."/>
            <person name="He J."/>
            <person name="Zhou D."/>
            <person name="Weng S."/>
            <person name="Chi M."/>
            <person name="Gu Z."/>
            <person name="He J."/>
            <person name="Li F."/>
            <person name="Wang M."/>
        </authorList>
    </citation>
    <scope>NUCLEOTIDE SEQUENCE [LARGE SCALE GENOMIC DNA]</scope>
    <source>
        <strain evidence="3">ZL_2023a</strain>
    </source>
</reference>
<dbReference type="SMART" id="SM00314">
    <property type="entry name" value="RA"/>
    <property type="match status" value="2"/>
</dbReference>
<dbReference type="AlphaFoldDB" id="A0AAW0XI40"/>
<feature type="region of interest" description="Disordered" evidence="1">
    <location>
        <begin position="208"/>
        <end position="241"/>
    </location>
</feature>
<gene>
    <name evidence="3" type="ORF">OTU49_003740</name>
</gene>
<dbReference type="GO" id="GO:0007165">
    <property type="term" value="P:signal transduction"/>
    <property type="evidence" value="ECO:0007669"/>
    <property type="project" value="InterPro"/>
</dbReference>
<dbReference type="InterPro" id="IPR000159">
    <property type="entry name" value="RA_dom"/>
</dbReference>
<proteinExistence type="predicted"/>
<feature type="region of interest" description="Disordered" evidence="1">
    <location>
        <begin position="1"/>
        <end position="32"/>
    </location>
</feature>
<dbReference type="Proteomes" id="UP001445076">
    <property type="component" value="Unassembled WGS sequence"/>
</dbReference>
<feature type="region of interest" description="Disordered" evidence="1">
    <location>
        <begin position="545"/>
        <end position="566"/>
    </location>
</feature>
<feature type="domain" description="Ras-associating" evidence="2">
    <location>
        <begin position="243"/>
        <end position="337"/>
    </location>
</feature>